<dbReference type="InterPro" id="IPR019308">
    <property type="entry name" value="TMEM214"/>
</dbReference>
<organism evidence="11 12">
    <name type="scientific">Bugula neritina</name>
    <name type="common">Brown bryozoan</name>
    <name type="synonym">Sertularia neritina</name>
    <dbReference type="NCBI Taxonomy" id="10212"/>
    <lineage>
        <taxon>Eukaryota</taxon>
        <taxon>Metazoa</taxon>
        <taxon>Spiralia</taxon>
        <taxon>Lophotrochozoa</taxon>
        <taxon>Bryozoa</taxon>
        <taxon>Gymnolaemata</taxon>
        <taxon>Cheilostomatida</taxon>
        <taxon>Flustrina</taxon>
        <taxon>Buguloidea</taxon>
        <taxon>Bugulidae</taxon>
        <taxon>Bugula</taxon>
    </lineage>
</organism>
<dbReference type="GO" id="GO:0006915">
    <property type="term" value="P:apoptotic process"/>
    <property type="evidence" value="ECO:0007669"/>
    <property type="project" value="UniProtKB-KW"/>
</dbReference>
<evidence type="ECO:0000256" key="9">
    <source>
        <dbReference type="ARBA" id="ARBA00023180"/>
    </source>
</evidence>
<dbReference type="OrthoDB" id="10022292at2759"/>
<dbReference type="GO" id="GO:0005794">
    <property type="term" value="C:Golgi apparatus"/>
    <property type="evidence" value="ECO:0007669"/>
    <property type="project" value="TreeGrafter"/>
</dbReference>
<dbReference type="EMBL" id="VXIV02001789">
    <property type="protein sequence ID" value="KAF6029746.1"/>
    <property type="molecule type" value="Genomic_DNA"/>
</dbReference>
<comment type="caution">
    <text evidence="11">The sequence shown here is derived from an EMBL/GenBank/DDBJ whole genome shotgun (WGS) entry which is preliminary data.</text>
</comment>
<evidence type="ECO:0000256" key="4">
    <source>
        <dbReference type="ARBA" id="ARBA00022692"/>
    </source>
</evidence>
<evidence type="ECO:0000256" key="7">
    <source>
        <dbReference type="ARBA" id="ARBA00022989"/>
    </source>
</evidence>
<keyword evidence="5" id="KW-0053">Apoptosis</keyword>
<evidence type="ECO:0000313" key="12">
    <source>
        <dbReference type="Proteomes" id="UP000593567"/>
    </source>
</evidence>
<keyword evidence="7" id="KW-1133">Transmembrane helix</keyword>
<dbReference type="Pfam" id="PF10151">
    <property type="entry name" value="TMEM214"/>
    <property type="match status" value="1"/>
</dbReference>
<dbReference type="AlphaFoldDB" id="A0A7J7JWK4"/>
<reference evidence="11" key="1">
    <citation type="submission" date="2020-06" db="EMBL/GenBank/DDBJ databases">
        <title>Draft genome of Bugula neritina, a colonial animal packing powerful symbionts and potential medicines.</title>
        <authorList>
            <person name="Rayko M."/>
        </authorList>
    </citation>
    <scope>NUCLEOTIDE SEQUENCE [LARGE SCALE GENOMIC DNA]</scope>
    <source>
        <strain evidence="11">Kwan_BN1</strain>
    </source>
</reference>
<dbReference type="Proteomes" id="UP000593567">
    <property type="component" value="Unassembled WGS sequence"/>
</dbReference>
<accession>A0A7J7JWK4</accession>
<evidence type="ECO:0000256" key="5">
    <source>
        <dbReference type="ARBA" id="ARBA00022703"/>
    </source>
</evidence>
<dbReference type="GO" id="GO:0005789">
    <property type="term" value="C:endoplasmic reticulum membrane"/>
    <property type="evidence" value="ECO:0007669"/>
    <property type="project" value="UniProtKB-SubCell"/>
</dbReference>
<keyword evidence="6" id="KW-0256">Endoplasmic reticulum</keyword>
<name>A0A7J7JWK4_BUGNE</name>
<dbReference type="PANTHER" id="PTHR13448">
    <property type="entry name" value="TRANSMEMBRANE PROTEIN 214"/>
    <property type="match status" value="1"/>
</dbReference>
<evidence type="ECO:0000256" key="1">
    <source>
        <dbReference type="ARBA" id="ARBA00004477"/>
    </source>
</evidence>
<proteinExistence type="inferred from homology"/>
<comment type="subunit">
    <text evidence="3">Constitutively interacts with CASP4; required for the localization of procaspase 4 to the ER.</text>
</comment>
<keyword evidence="4" id="KW-0812">Transmembrane</keyword>
<evidence type="ECO:0000256" key="6">
    <source>
        <dbReference type="ARBA" id="ARBA00022824"/>
    </source>
</evidence>
<sequence length="316" mass="36183">MILSIFIFQYYNPIILHILGLVDVWVCTVEKLTVGKMSGNAFQKSFPSFLARLKSTSAQTDIQKELLEDAALTLVSEPQCFHVWQKVYPEYVVQSSVLLNHLADNWQENCSRGLDYKLVKETVDSFKEKNRSYSNKTVGLEASTSACLRFDEVQIPAARSSMSLSQSIWIVIFLAVLSLVAFDVHQNGGFKGSTSRKLLKDSGIDVIIANLFSHLSSTFTIIKKFLIKNIPIWIETTVVYVEPALDFIWNYAVAGVKYLLAVSKPLRMWLAENVPYFIDWLIMHPVWTILYNYLVDIWSLIEPYLQTVQEKVQQMF</sequence>
<protein>
    <submittedName>
        <fullName evidence="11">TMEM214</fullName>
    </submittedName>
</protein>
<evidence type="ECO:0000256" key="2">
    <source>
        <dbReference type="ARBA" id="ARBA00007984"/>
    </source>
</evidence>
<evidence type="ECO:0000256" key="10">
    <source>
        <dbReference type="ARBA" id="ARBA00024938"/>
    </source>
</evidence>
<keyword evidence="12" id="KW-1185">Reference proteome</keyword>
<dbReference type="PANTHER" id="PTHR13448:SF0">
    <property type="entry name" value="TRANSMEMBRANE PROTEIN 214"/>
    <property type="match status" value="1"/>
</dbReference>
<comment type="similarity">
    <text evidence="2">Belongs to the TMEM214 family.</text>
</comment>
<comment type="subcellular location">
    <subcellularLocation>
        <location evidence="1">Endoplasmic reticulum membrane</location>
        <topology evidence="1">Multi-pass membrane protein</topology>
    </subcellularLocation>
</comment>
<keyword evidence="9" id="KW-0325">Glycoprotein</keyword>
<evidence type="ECO:0000256" key="3">
    <source>
        <dbReference type="ARBA" id="ARBA00011720"/>
    </source>
</evidence>
<evidence type="ECO:0000256" key="8">
    <source>
        <dbReference type="ARBA" id="ARBA00023136"/>
    </source>
</evidence>
<keyword evidence="8" id="KW-0472">Membrane</keyword>
<gene>
    <name evidence="11" type="ORF">EB796_011954</name>
</gene>
<comment type="function">
    <text evidence="10">Critical mediator, in cooperation with CASP4, of endoplasmic reticulum-stress induced apoptosis. Required or the activation of CASP4 following endoplasmic reticulum stress.</text>
</comment>
<evidence type="ECO:0000313" key="11">
    <source>
        <dbReference type="EMBL" id="KAF6029746.1"/>
    </source>
</evidence>